<protein>
    <submittedName>
        <fullName evidence="1">Uncharacterized protein</fullName>
    </submittedName>
</protein>
<accession>A0ACB8CKZ9</accession>
<comment type="caution">
    <text evidence="1">The sequence shown here is derived from an EMBL/GenBank/DDBJ whole genome shotgun (WGS) entry which is preliminary data.</text>
</comment>
<evidence type="ECO:0000313" key="1">
    <source>
        <dbReference type="EMBL" id="KAH7945501.1"/>
    </source>
</evidence>
<evidence type="ECO:0000313" key="2">
    <source>
        <dbReference type="Proteomes" id="UP000821865"/>
    </source>
</evidence>
<dbReference type="EMBL" id="CM023475">
    <property type="protein sequence ID" value="KAH7945501.1"/>
    <property type="molecule type" value="Genomic_DNA"/>
</dbReference>
<gene>
    <name evidence="1" type="ORF">HPB49_011416</name>
</gene>
<dbReference type="Proteomes" id="UP000821865">
    <property type="component" value="Chromosome 6"/>
</dbReference>
<organism evidence="1 2">
    <name type="scientific">Dermacentor silvarum</name>
    <name type="common">Tick</name>
    <dbReference type="NCBI Taxonomy" id="543639"/>
    <lineage>
        <taxon>Eukaryota</taxon>
        <taxon>Metazoa</taxon>
        <taxon>Ecdysozoa</taxon>
        <taxon>Arthropoda</taxon>
        <taxon>Chelicerata</taxon>
        <taxon>Arachnida</taxon>
        <taxon>Acari</taxon>
        <taxon>Parasitiformes</taxon>
        <taxon>Ixodida</taxon>
        <taxon>Ixodoidea</taxon>
        <taxon>Ixodidae</taxon>
        <taxon>Rhipicephalinae</taxon>
        <taxon>Dermacentor</taxon>
    </lineage>
</organism>
<sequence>MPSQTDARLQTHRCQCPNVCPFDRLRRRHVYEATTDSCQEDIRGIELAEREDVERGLGVRPNNVCSSEATGRPPLRTRAYFRHEKTDSGGAQPRQLILQEPSKQGRARRACGGCGVSGTDLEELHANSLLAHCEPSAGLGFRRGGYRCRCREGFYAPALPDDGGGGGGINDDTAAAGSGEALEAAASAEFRCLPCPSRCGGACQRADTAEQREEACFVQYNMAWRTLALGLQGFCTSVTVVLMAVVFRLRKSKHRGFLALSTLPIRTRQASINVHGGARSMATSGGPVTVRQARTPCPSLPETGACRERSAMAVHRYANV</sequence>
<proteinExistence type="predicted"/>
<keyword evidence="2" id="KW-1185">Reference proteome</keyword>
<name>A0ACB8CKZ9_DERSI</name>
<reference evidence="1" key="1">
    <citation type="submission" date="2020-05" db="EMBL/GenBank/DDBJ databases">
        <title>Large-scale comparative analyses of tick genomes elucidate their genetic diversity and vector capacities.</title>
        <authorList>
            <person name="Jia N."/>
            <person name="Wang J."/>
            <person name="Shi W."/>
            <person name="Du L."/>
            <person name="Sun Y."/>
            <person name="Zhan W."/>
            <person name="Jiang J."/>
            <person name="Wang Q."/>
            <person name="Zhang B."/>
            <person name="Ji P."/>
            <person name="Sakyi L.B."/>
            <person name="Cui X."/>
            <person name="Yuan T."/>
            <person name="Jiang B."/>
            <person name="Yang W."/>
            <person name="Lam T.T.-Y."/>
            <person name="Chang Q."/>
            <person name="Ding S."/>
            <person name="Wang X."/>
            <person name="Zhu J."/>
            <person name="Ruan X."/>
            <person name="Zhao L."/>
            <person name="Wei J."/>
            <person name="Que T."/>
            <person name="Du C."/>
            <person name="Cheng J."/>
            <person name="Dai P."/>
            <person name="Han X."/>
            <person name="Huang E."/>
            <person name="Gao Y."/>
            <person name="Liu J."/>
            <person name="Shao H."/>
            <person name="Ye R."/>
            <person name="Li L."/>
            <person name="Wei W."/>
            <person name="Wang X."/>
            <person name="Wang C."/>
            <person name="Yang T."/>
            <person name="Huo Q."/>
            <person name="Li W."/>
            <person name="Guo W."/>
            <person name="Chen H."/>
            <person name="Zhou L."/>
            <person name="Ni X."/>
            <person name="Tian J."/>
            <person name="Zhou Y."/>
            <person name="Sheng Y."/>
            <person name="Liu T."/>
            <person name="Pan Y."/>
            <person name="Xia L."/>
            <person name="Li J."/>
            <person name="Zhao F."/>
            <person name="Cao W."/>
        </authorList>
    </citation>
    <scope>NUCLEOTIDE SEQUENCE</scope>
    <source>
        <strain evidence="1">Dsil-2018</strain>
    </source>
</reference>